<dbReference type="Proteomes" id="UP000003303">
    <property type="component" value="Unassembled WGS sequence"/>
</dbReference>
<gene>
    <name evidence="1" type="ORF">PORUE0001_0131</name>
</gene>
<dbReference type="OrthoDB" id="1015756at2"/>
<evidence type="ECO:0000313" key="1">
    <source>
        <dbReference type="EMBL" id="EEK16811.1"/>
    </source>
</evidence>
<evidence type="ECO:0008006" key="3">
    <source>
        <dbReference type="Google" id="ProtNLM"/>
    </source>
</evidence>
<evidence type="ECO:0000313" key="2">
    <source>
        <dbReference type="Proteomes" id="UP000003303"/>
    </source>
</evidence>
<dbReference type="AlphaFoldDB" id="C2MBU3"/>
<dbReference type="EMBL" id="ACLR01000126">
    <property type="protein sequence ID" value="EEK16811.1"/>
    <property type="molecule type" value="Genomic_DNA"/>
</dbReference>
<keyword evidence="2" id="KW-1185">Reference proteome</keyword>
<comment type="caution">
    <text evidence="1">The sequence shown here is derived from an EMBL/GenBank/DDBJ whole genome shotgun (WGS) entry which is preliminary data.</text>
</comment>
<sequence length="202" mass="23144">MKRNHVRWLTAIITTALLLLGAGLPAKAQLIVADPSVIASDVVEFKKQFDRFAEETEKWAALYSNVSSIVSAGQDVKKAVKAVEDLSRIPDNVLRNQRNNKYLFDSEKTKSWKKTMEILQECMGLVKELKSFSEPRKSSDGKTLQMSQADRYKIVKELSDKVVDLRDKAYRIVKDYDRIAMGREARANTRRMINRLNGYKSR</sequence>
<protein>
    <recommendedName>
        <fullName evidence="3">Conjugative transposon protein TraI</fullName>
    </recommendedName>
</protein>
<accession>C2MBU3</accession>
<proteinExistence type="predicted"/>
<organism evidence="1 2">
    <name type="scientific">Porphyromonas uenonis 60-3</name>
    <dbReference type="NCBI Taxonomy" id="596327"/>
    <lineage>
        <taxon>Bacteria</taxon>
        <taxon>Pseudomonadati</taxon>
        <taxon>Bacteroidota</taxon>
        <taxon>Bacteroidia</taxon>
        <taxon>Bacteroidales</taxon>
        <taxon>Porphyromonadaceae</taxon>
        <taxon>Porphyromonas</taxon>
    </lineage>
</organism>
<dbReference type="RefSeq" id="WP_007365371.1">
    <property type="nucleotide sequence ID" value="NZ_ACLR01000126.1"/>
</dbReference>
<dbReference type="STRING" id="596327.PORUE0001_0131"/>
<name>C2MBU3_9PORP</name>
<reference evidence="1 2" key="1">
    <citation type="submission" date="2009-04" db="EMBL/GenBank/DDBJ databases">
        <authorList>
            <person name="Sebastian Y."/>
            <person name="Madupu R."/>
            <person name="Durkin A.S."/>
            <person name="Torralba M."/>
            <person name="Methe B."/>
            <person name="Sutton G.G."/>
            <person name="Strausberg R.L."/>
            <person name="Nelson K.E."/>
        </authorList>
    </citation>
    <scope>NUCLEOTIDE SEQUENCE [LARGE SCALE GENOMIC DNA]</scope>
    <source>
        <strain evidence="1 2">60-3</strain>
    </source>
</reference>